<comment type="caution">
    <text evidence="1">The sequence shown here is derived from an EMBL/GenBank/DDBJ whole genome shotgun (WGS) entry which is preliminary data.</text>
</comment>
<name>A0A931FX83_9ACTN</name>
<dbReference type="RefSeq" id="WP_196414267.1">
    <property type="nucleotide sequence ID" value="NZ_JADQTO010000005.1"/>
</dbReference>
<accession>A0A931FX83</accession>
<dbReference type="Proteomes" id="UP000598146">
    <property type="component" value="Unassembled WGS sequence"/>
</dbReference>
<dbReference type="EMBL" id="JADQTO010000005">
    <property type="protein sequence ID" value="MBG0562497.1"/>
    <property type="molecule type" value="Genomic_DNA"/>
</dbReference>
<protein>
    <submittedName>
        <fullName evidence="1">PE-PGRS family protein</fullName>
    </submittedName>
</protein>
<sequence length="320" mass="34649">MRFTIDGEAIDLDVDAVAARLRGLAPEQVQTHWVDVEGTRFPVKQALEAGSGISRNRFTSQTARSVLIRLGFVTSSSPTLPAGTSRPSPRTQPTPRISAEEAGAAFATLVTFLRGSPLTDGVSTLEHQLVEADRHTVAAVTNQAGLTDDLLRSALIVRRDVGRISDVIHAAVIALALPVILDEGETVTNRPSLGPGNDKSRPYDLETNRRVAEFKVAVWSGGDMMRKRTLTADLVHLALDGSGRRPELWVAGEQPLRFLRTSTTSVADLLSRSSKHLRARFQNHYGPDPIPLHTFTAEHAARVRLCNLAEVLPAVASALL</sequence>
<gene>
    <name evidence="1" type="ORF">I4J89_13615</name>
</gene>
<organism evidence="1 2">
    <name type="scientific">Actinoplanes aureus</name>
    <dbReference type="NCBI Taxonomy" id="2792083"/>
    <lineage>
        <taxon>Bacteria</taxon>
        <taxon>Bacillati</taxon>
        <taxon>Actinomycetota</taxon>
        <taxon>Actinomycetes</taxon>
        <taxon>Micromonosporales</taxon>
        <taxon>Micromonosporaceae</taxon>
        <taxon>Actinoplanes</taxon>
    </lineage>
</organism>
<keyword evidence="2" id="KW-1185">Reference proteome</keyword>
<proteinExistence type="predicted"/>
<reference evidence="1" key="1">
    <citation type="submission" date="2020-11" db="EMBL/GenBank/DDBJ databases">
        <title>Isolation and identification of active actinomycetes.</title>
        <authorList>
            <person name="Sun X."/>
        </authorList>
    </citation>
    <scope>NUCLEOTIDE SEQUENCE</scope>
    <source>
        <strain evidence="1">NEAU-A11</strain>
    </source>
</reference>
<evidence type="ECO:0000313" key="2">
    <source>
        <dbReference type="Proteomes" id="UP000598146"/>
    </source>
</evidence>
<evidence type="ECO:0000313" key="1">
    <source>
        <dbReference type="EMBL" id="MBG0562497.1"/>
    </source>
</evidence>
<dbReference type="AlphaFoldDB" id="A0A931FX83"/>